<dbReference type="PANTHER" id="PTHR15898">
    <property type="entry name" value="BIFUNCTIONAL APOPTOSIS REGULATOR"/>
    <property type="match status" value="1"/>
</dbReference>
<evidence type="ECO:0000256" key="2">
    <source>
        <dbReference type="ARBA" id="ARBA00022771"/>
    </source>
</evidence>
<dbReference type="EMBL" id="JAAARO010000006">
    <property type="protein sequence ID" value="KAF5746328.1"/>
    <property type="molecule type" value="Genomic_DNA"/>
</dbReference>
<dbReference type="SUPFAM" id="SSF57850">
    <property type="entry name" value="RING/U-box"/>
    <property type="match status" value="2"/>
</dbReference>
<name>A0A7J7DJ49_TRIWF</name>
<proteinExistence type="predicted"/>
<keyword evidence="8" id="KW-1185">Reference proteome</keyword>
<dbReference type="InterPro" id="IPR017907">
    <property type="entry name" value="Znf_RING_CS"/>
</dbReference>
<dbReference type="SMART" id="SM00184">
    <property type="entry name" value="RING"/>
    <property type="match status" value="2"/>
</dbReference>
<feature type="domain" description="RING-type" evidence="6">
    <location>
        <begin position="210"/>
        <end position="248"/>
    </location>
</feature>
<keyword evidence="3" id="KW-0862">Zinc</keyword>
<dbReference type="AlphaFoldDB" id="A0A7J7DJ49"/>
<dbReference type="InterPro" id="IPR013083">
    <property type="entry name" value="Znf_RING/FYVE/PHD"/>
</dbReference>
<organism evidence="7 8">
    <name type="scientific">Tripterygium wilfordii</name>
    <name type="common">Thunder God vine</name>
    <dbReference type="NCBI Taxonomy" id="458696"/>
    <lineage>
        <taxon>Eukaryota</taxon>
        <taxon>Viridiplantae</taxon>
        <taxon>Streptophyta</taxon>
        <taxon>Embryophyta</taxon>
        <taxon>Tracheophyta</taxon>
        <taxon>Spermatophyta</taxon>
        <taxon>Magnoliopsida</taxon>
        <taxon>eudicotyledons</taxon>
        <taxon>Gunneridae</taxon>
        <taxon>Pentapetalae</taxon>
        <taxon>rosids</taxon>
        <taxon>fabids</taxon>
        <taxon>Celastrales</taxon>
        <taxon>Celastraceae</taxon>
        <taxon>Tripterygium</taxon>
    </lineage>
</organism>
<evidence type="ECO:0000256" key="5">
    <source>
        <dbReference type="SAM" id="Phobius"/>
    </source>
</evidence>
<dbReference type="PROSITE" id="PS00518">
    <property type="entry name" value="ZF_RING_1"/>
    <property type="match status" value="1"/>
</dbReference>
<evidence type="ECO:0000259" key="6">
    <source>
        <dbReference type="PROSITE" id="PS50089"/>
    </source>
</evidence>
<dbReference type="Proteomes" id="UP000593562">
    <property type="component" value="Unassembled WGS sequence"/>
</dbReference>
<evidence type="ECO:0000256" key="3">
    <source>
        <dbReference type="ARBA" id="ARBA00022833"/>
    </source>
</evidence>
<protein>
    <recommendedName>
        <fullName evidence="6">RING-type domain-containing protein</fullName>
    </recommendedName>
</protein>
<evidence type="ECO:0000256" key="4">
    <source>
        <dbReference type="PROSITE-ProRule" id="PRU00175"/>
    </source>
</evidence>
<dbReference type="GO" id="GO:0061630">
    <property type="term" value="F:ubiquitin protein ligase activity"/>
    <property type="evidence" value="ECO:0007669"/>
    <property type="project" value="TreeGrafter"/>
</dbReference>
<keyword evidence="1" id="KW-0479">Metal-binding</keyword>
<dbReference type="Pfam" id="PF13920">
    <property type="entry name" value="zf-C3HC4_3"/>
    <property type="match status" value="1"/>
</dbReference>
<feature type="domain" description="RING-type" evidence="6">
    <location>
        <begin position="21"/>
        <end position="61"/>
    </location>
</feature>
<dbReference type="PROSITE" id="PS50089">
    <property type="entry name" value="ZF_RING_2"/>
    <property type="match status" value="2"/>
</dbReference>
<dbReference type="GO" id="GO:0043161">
    <property type="term" value="P:proteasome-mediated ubiquitin-dependent protein catabolic process"/>
    <property type="evidence" value="ECO:0007669"/>
    <property type="project" value="TreeGrafter"/>
</dbReference>
<keyword evidence="5" id="KW-1133">Transmembrane helix</keyword>
<dbReference type="PANTHER" id="PTHR15898:SF13">
    <property type="entry name" value="BIFUNCTIONAL APOPTOSIS REGULATOR"/>
    <property type="match status" value="1"/>
</dbReference>
<dbReference type="GO" id="GO:0008270">
    <property type="term" value="F:zinc ion binding"/>
    <property type="evidence" value="ECO:0007669"/>
    <property type="project" value="UniProtKB-KW"/>
</dbReference>
<keyword evidence="5" id="KW-0812">Transmembrane</keyword>
<dbReference type="Pfam" id="PF13445">
    <property type="entry name" value="zf-RING_UBOX"/>
    <property type="match status" value="1"/>
</dbReference>
<keyword evidence="2 4" id="KW-0863">Zinc-finger</keyword>
<dbReference type="InParanoid" id="A0A7J7DJ49"/>
<reference evidence="7 8" key="1">
    <citation type="journal article" date="2020" name="Nat. Commun.">
        <title>Genome of Tripterygium wilfordii and identification of cytochrome P450 involved in triptolide biosynthesis.</title>
        <authorList>
            <person name="Tu L."/>
            <person name="Su P."/>
            <person name="Zhang Z."/>
            <person name="Gao L."/>
            <person name="Wang J."/>
            <person name="Hu T."/>
            <person name="Zhou J."/>
            <person name="Zhang Y."/>
            <person name="Zhao Y."/>
            <person name="Liu Y."/>
            <person name="Song Y."/>
            <person name="Tong Y."/>
            <person name="Lu Y."/>
            <person name="Yang J."/>
            <person name="Xu C."/>
            <person name="Jia M."/>
            <person name="Peters R.J."/>
            <person name="Huang L."/>
            <person name="Gao W."/>
        </authorList>
    </citation>
    <scope>NUCLEOTIDE SEQUENCE [LARGE SCALE GENOMIC DNA]</scope>
    <source>
        <strain evidence="8">cv. XIE 37</strain>
        <tissue evidence="7">Leaf</tissue>
    </source>
</reference>
<sequence>MEDRTIVPAVDSEDIRDSFICCVCLDLLYKPIVLSCGHMACFWCVYGSMSNLSESHCPICRHSYYHFPTICEMFHYLLLKLYPLTYKRREKQIMEEEKKHGLFSPQFDGHASALIADKDCNHMMDSANSCTTTCESNTCLWPSSATKDPNANVEQLESISVIQGNDITLSQHVSGESFEVQKAFTSEKEDLPQNELNENCKQISIADLLCFACKQLLLHPVVLNCGHVYCENCIINPVDQMIRCKVCNSSHPGGSPKVCLELAEFLKEQFPKDYALRIDTVQQKQANFENESQTTIHTKTGKEGVSLSSVPARENPPWWAPSLKIHIGAGCDFCGFDRSWKLARHFYCLMIDCFPLLIYQFVLGMPLGPITLLRFFPIQKRSCTSIVVKSR</sequence>
<accession>A0A7J7DJ49</accession>
<keyword evidence="5" id="KW-0472">Membrane</keyword>
<dbReference type="InterPro" id="IPR001841">
    <property type="entry name" value="Znf_RING"/>
</dbReference>
<evidence type="ECO:0000313" key="8">
    <source>
        <dbReference type="Proteomes" id="UP000593562"/>
    </source>
</evidence>
<dbReference type="InterPro" id="IPR027370">
    <property type="entry name" value="Znf-RING_euk"/>
</dbReference>
<feature type="transmembrane region" description="Helical" evidence="5">
    <location>
        <begin position="356"/>
        <end position="376"/>
    </location>
</feature>
<gene>
    <name evidence="7" type="ORF">HS088_TW06G00499</name>
</gene>
<evidence type="ECO:0000313" key="7">
    <source>
        <dbReference type="EMBL" id="KAF5746328.1"/>
    </source>
</evidence>
<evidence type="ECO:0000256" key="1">
    <source>
        <dbReference type="ARBA" id="ARBA00022723"/>
    </source>
</evidence>
<dbReference type="FunFam" id="3.30.40.10:FF:000489">
    <property type="entry name" value="E3 ubiquitin-protein ligase PRT1"/>
    <property type="match status" value="1"/>
</dbReference>
<dbReference type="Gene3D" id="3.30.40.10">
    <property type="entry name" value="Zinc/RING finger domain, C3HC4 (zinc finger)"/>
    <property type="match status" value="2"/>
</dbReference>
<comment type="caution">
    <text evidence="7">The sequence shown here is derived from an EMBL/GenBank/DDBJ whole genome shotgun (WGS) entry which is preliminary data.</text>
</comment>
<dbReference type="FunCoup" id="A0A7J7DJ49">
    <property type="interactions" value="999"/>
</dbReference>